<reference evidence="1" key="1">
    <citation type="journal article" date="2015" name="Nature">
        <title>Complex archaea that bridge the gap between prokaryotes and eukaryotes.</title>
        <authorList>
            <person name="Spang A."/>
            <person name="Saw J.H."/>
            <person name="Jorgensen S.L."/>
            <person name="Zaremba-Niedzwiedzka K."/>
            <person name="Martijn J."/>
            <person name="Lind A.E."/>
            <person name="van Eijk R."/>
            <person name="Schleper C."/>
            <person name="Guy L."/>
            <person name="Ettema T.J."/>
        </authorList>
    </citation>
    <scope>NUCLEOTIDE SEQUENCE</scope>
</reference>
<proteinExistence type="predicted"/>
<dbReference type="EMBL" id="LAZR01022051">
    <property type="protein sequence ID" value="KKL83203.1"/>
    <property type="molecule type" value="Genomic_DNA"/>
</dbReference>
<protein>
    <submittedName>
        <fullName evidence="1">Uncharacterized protein</fullName>
    </submittedName>
</protein>
<comment type="caution">
    <text evidence="1">The sequence shown here is derived from an EMBL/GenBank/DDBJ whole genome shotgun (WGS) entry which is preliminary data.</text>
</comment>
<dbReference type="AlphaFoldDB" id="A0A0F9FAA5"/>
<organism evidence="1">
    <name type="scientific">marine sediment metagenome</name>
    <dbReference type="NCBI Taxonomy" id="412755"/>
    <lineage>
        <taxon>unclassified sequences</taxon>
        <taxon>metagenomes</taxon>
        <taxon>ecological metagenomes</taxon>
    </lineage>
</organism>
<sequence>MTTRQLTTACLTETMAKLADALNTRQLASYGLSGLMAIVSRRILATDEATYLTVVAEWRALSGSRARLPGGCRAHHIAV</sequence>
<accession>A0A0F9FAA5</accession>
<gene>
    <name evidence="1" type="ORF">LCGC14_1977130</name>
</gene>
<evidence type="ECO:0000313" key="1">
    <source>
        <dbReference type="EMBL" id="KKL83203.1"/>
    </source>
</evidence>
<name>A0A0F9FAA5_9ZZZZ</name>